<dbReference type="EMBL" id="MHSL01000032">
    <property type="protein sequence ID" value="OHA43087.1"/>
    <property type="molecule type" value="Genomic_DNA"/>
</dbReference>
<keyword evidence="1" id="KW-0175">Coiled coil</keyword>
<evidence type="ECO:0000256" key="1">
    <source>
        <dbReference type="SAM" id="Coils"/>
    </source>
</evidence>
<name>A0A1G2P405_9BACT</name>
<dbReference type="AlphaFoldDB" id="A0A1G2P405"/>
<reference evidence="2 3" key="1">
    <citation type="journal article" date="2016" name="Nat. Commun.">
        <title>Thousands of microbial genomes shed light on interconnected biogeochemical processes in an aquifer system.</title>
        <authorList>
            <person name="Anantharaman K."/>
            <person name="Brown C.T."/>
            <person name="Hug L.A."/>
            <person name="Sharon I."/>
            <person name="Castelle C.J."/>
            <person name="Probst A.J."/>
            <person name="Thomas B.C."/>
            <person name="Singh A."/>
            <person name="Wilkins M.J."/>
            <person name="Karaoz U."/>
            <person name="Brodie E.L."/>
            <person name="Williams K.H."/>
            <person name="Hubbard S.S."/>
            <person name="Banfield J.F."/>
        </authorList>
    </citation>
    <scope>NUCLEOTIDE SEQUENCE [LARGE SCALE GENOMIC DNA]</scope>
</reference>
<feature type="coiled-coil region" evidence="1">
    <location>
        <begin position="9"/>
        <end position="78"/>
    </location>
</feature>
<evidence type="ECO:0000313" key="3">
    <source>
        <dbReference type="Proteomes" id="UP000176355"/>
    </source>
</evidence>
<organism evidence="2 3">
    <name type="scientific">Candidatus Taylorbacteria bacterium RIFCSPLOWO2_12_FULL_44_15c</name>
    <dbReference type="NCBI Taxonomy" id="1802333"/>
    <lineage>
        <taxon>Bacteria</taxon>
        <taxon>Candidatus Tayloriibacteriota</taxon>
    </lineage>
</organism>
<dbReference type="Proteomes" id="UP000176355">
    <property type="component" value="Unassembled WGS sequence"/>
</dbReference>
<accession>A0A1G2P405</accession>
<proteinExistence type="predicted"/>
<gene>
    <name evidence="2" type="ORF">A3G03_02230</name>
</gene>
<sequence length="86" mass="10351">MEKNVPNVIRDLRRAIDETKRRRLTVERDHSLMKSEVERQESELADKKAEFRKLDDELKRLTAEQNRDELALRNLEQEINLGRHNI</sequence>
<comment type="caution">
    <text evidence="2">The sequence shown here is derived from an EMBL/GenBank/DDBJ whole genome shotgun (WGS) entry which is preliminary data.</text>
</comment>
<evidence type="ECO:0000313" key="2">
    <source>
        <dbReference type="EMBL" id="OHA43087.1"/>
    </source>
</evidence>
<dbReference type="STRING" id="1802333.A3G03_02230"/>
<protein>
    <submittedName>
        <fullName evidence="2">Uncharacterized protein</fullName>
    </submittedName>
</protein>